<dbReference type="CDD" id="cd02947">
    <property type="entry name" value="TRX_family"/>
    <property type="match status" value="1"/>
</dbReference>
<proteinExistence type="predicted"/>
<protein>
    <submittedName>
        <fullName evidence="2">Thioredoxin family protein</fullName>
    </submittedName>
</protein>
<dbReference type="SUPFAM" id="SSF52833">
    <property type="entry name" value="Thioredoxin-like"/>
    <property type="match status" value="1"/>
</dbReference>
<comment type="caution">
    <text evidence="2">The sequence shown here is derived from an EMBL/GenBank/DDBJ whole genome shotgun (WGS) entry which is preliminary data.</text>
</comment>
<sequence>MEEKSEEELKEEMSSQNSFVLFLYSPFCGTCQLAERMVEVLEKLYPSIPFVKGNVNLLPAYVHTYQVTSIPALHVCQDGKVVKKIYAFHSVPSLMMRLDSFLHLSEADRKEGNGCKR</sequence>
<feature type="domain" description="Thioredoxin" evidence="1">
    <location>
        <begin position="4"/>
        <end position="87"/>
    </location>
</feature>
<reference evidence="3" key="1">
    <citation type="journal article" date="2019" name="Int. J. Syst. Evol. Microbiol.">
        <title>The Global Catalogue of Microorganisms (GCM) 10K type strain sequencing project: providing services to taxonomists for standard genome sequencing and annotation.</title>
        <authorList>
            <consortium name="The Broad Institute Genomics Platform"/>
            <consortium name="The Broad Institute Genome Sequencing Center for Infectious Disease"/>
            <person name="Wu L."/>
            <person name="Ma J."/>
        </authorList>
    </citation>
    <scope>NUCLEOTIDE SEQUENCE [LARGE SCALE GENOMIC DNA]</scope>
    <source>
        <strain evidence="3">CGMCC 1.15790</strain>
    </source>
</reference>
<evidence type="ECO:0000259" key="1">
    <source>
        <dbReference type="Pfam" id="PF00085"/>
    </source>
</evidence>
<dbReference type="RefSeq" id="WP_270897534.1">
    <property type="nucleotide sequence ID" value="NZ_JBHSPF010000018.1"/>
</dbReference>
<dbReference type="InterPro" id="IPR036249">
    <property type="entry name" value="Thioredoxin-like_sf"/>
</dbReference>
<gene>
    <name evidence="2" type="ORF">ACFPTR_05095</name>
</gene>
<evidence type="ECO:0000313" key="3">
    <source>
        <dbReference type="Proteomes" id="UP001596143"/>
    </source>
</evidence>
<accession>A0ABW0U6L0</accession>
<dbReference type="InterPro" id="IPR013766">
    <property type="entry name" value="Thioredoxin_domain"/>
</dbReference>
<evidence type="ECO:0000313" key="2">
    <source>
        <dbReference type="EMBL" id="MFC5628271.1"/>
    </source>
</evidence>
<dbReference type="EMBL" id="JBHSPF010000018">
    <property type="protein sequence ID" value="MFC5628271.1"/>
    <property type="molecule type" value="Genomic_DNA"/>
</dbReference>
<keyword evidence="3" id="KW-1185">Reference proteome</keyword>
<organism evidence="2 3">
    <name type="scientific">Aliibacillus thermotolerans</name>
    <dbReference type="NCBI Taxonomy" id="1834418"/>
    <lineage>
        <taxon>Bacteria</taxon>
        <taxon>Bacillati</taxon>
        <taxon>Bacillota</taxon>
        <taxon>Bacilli</taxon>
        <taxon>Bacillales</taxon>
        <taxon>Bacillaceae</taxon>
        <taxon>Aliibacillus</taxon>
    </lineage>
</organism>
<dbReference type="Gene3D" id="3.40.30.10">
    <property type="entry name" value="Glutaredoxin"/>
    <property type="match status" value="1"/>
</dbReference>
<dbReference type="Pfam" id="PF00085">
    <property type="entry name" value="Thioredoxin"/>
    <property type="match status" value="1"/>
</dbReference>
<name>A0ABW0U6L0_9BACI</name>
<dbReference type="Proteomes" id="UP001596143">
    <property type="component" value="Unassembled WGS sequence"/>
</dbReference>